<keyword evidence="1" id="KW-0472">Membrane</keyword>
<feature type="transmembrane region" description="Helical" evidence="1">
    <location>
        <begin position="156"/>
        <end position="179"/>
    </location>
</feature>
<dbReference type="KEGG" id="hut:Huta_2088"/>
<reference evidence="2 3" key="1">
    <citation type="journal article" date="2009" name="Stand. Genomic Sci.">
        <title>Complete genome sequence of Halorhabdus utahensis type strain (AX-2).</title>
        <authorList>
            <person name="Anderson I."/>
            <person name="Tindall B.J."/>
            <person name="Pomrenke H."/>
            <person name="Goker M."/>
            <person name="Lapidus A."/>
            <person name="Nolan M."/>
            <person name="Copeland A."/>
            <person name="Glavina Del Rio T."/>
            <person name="Chen F."/>
            <person name="Tice H."/>
            <person name="Cheng J.F."/>
            <person name="Lucas S."/>
            <person name="Chertkov O."/>
            <person name="Bruce D."/>
            <person name="Brettin T."/>
            <person name="Detter J.C."/>
            <person name="Han C."/>
            <person name="Goodwin L."/>
            <person name="Land M."/>
            <person name="Hauser L."/>
            <person name="Chang Y.J."/>
            <person name="Jeffries C.D."/>
            <person name="Pitluck S."/>
            <person name="Pati A."/>
            <person name="Mavromatis K."/>
            <person name="Ivanova N."/>
            <person name="Ovchinnikova G."/>
            <person name="Chen A."/>
            <person name="Palaniappan K."/>
            <person name="Chain P."/>
            <person name="Rohde M."/>
            <person name="Bristow J."/>
            <person name="Eisen J.A."/>
            <person name="Markowitz V."/>
            <person name="Hugenholtz P."/>
            <person name="Kyrpides N.C."/>
            <person name="Klenk H.P."/>
        </authorList>
    </citation>
    <scope>NUCLEOTIDE SEQUENCE [LARGE SCALE GENOMIC DNA]</scope>
    <source>
        <strain evidence="3">DSM 12940 / JCM 11049 / AX-2</strain>
    </source>
</reference>
<dbReference type="HOGENOM" id="CLU_1313104_0_0_2"/>
<protein>
    <submittedName>
        <fullName evidence="2">Uncharacterized protein</fullName>
    </submittedName>
</protein>
<feature type="transmembrane region" description="Helical" evidence="1">
    <location>
        <begin position="48"/>
        <end position="69"/>
    </location>
</feature>
<evidence type="ECO:0000313" key="3">
    <source>
        <dbReference type="Proteomes" id="UP000002071"/>
    </source>
</evidence>
<evidence type="ECO:0000256" key="1">
    <source>
        <dbReference type="SAM" id="Phobius"/>
    </source>
</evidence>
<keyword evidence="1" id="KW-1133">Transmembrane helix</keyword>
<keyword evidence="3" id="KW-1185">Reference proteome</keyword>
<accession>C7NU10</accession>
<feature type="transmembrane region" description="Helical" evidence="1">
    <location>
        <begin position="75"/>
        <end position="97"/>
    </location>
</feature>
<sequence length="209" mass="23085">MCKWNMMSGSDDEFDPEVDLLRRYHDMLNTQMNSINEIDNKASNTAKLIGILFSLTLTAVSLGVTTEIVQLSDTSIPFFVMLALSLVTFLLALLLSITTYLSSTIIHGPTASVGSYMANYQVESQQYIDIMLRTYSKAVRENKTVIFKNASRFKKALAVLMAGLIYLLTSGILLVVSVLEIGSIFSGRFWQYLGPLAGLSRIISASKTT</sequence>
<dbReference type="EMBL" id="CP001687">
    <property type="protein sequence ID" value="ACV12255.1"/>
    <property type="molecule type" value="Genomic_DNA"/>
</dbReference>
<organism evidence="2 3">
    <name type="scientific">Halorhabdus utahensis (strain DSM 12940 / JCM 11049 / AX-2)</name>
    <dbReference type="NCBI Taxonomy" id="519442"/>
    <lineage>
        <taxon>Archaea</taxon>
        <taxon>Methanobacteriati</taxon>
        <taxon>Methanobacteriota</taxon>
        <taxon>Stenosarchaea group</taxon>
        <taxon>Halobacteria</taxon>
        <taxon>Halobacteriales</taxon>
        <taxon>Haloarculaceae</taxon>
        <taxon>Halorhabdus</taxon>
    </lineage>
</organism>
<proteinExistence type="predicted"/>
<name>C7NU10_HALUD</name>
<gene>
    <name evidence="2" type="ordered locus">Huta_2088</name>
</gene>
<dbReference type="Proteomes" id="UP000002071">
    <property type="component" value="Chromosome"/>
</dbReference>
<dbReference type="STRING" id="519442.Huta_2088"/>
<evidence type="ECO:0000313" key="2">
    <source>
        <dbReference type="EMBL" id="ACV12255.1"/>
    </source>
</evidence>
<keyword evidence="1" id="KW-0812">Transmembrane</keyword>
<dbReference type="AlphaFoldDB" id="C7NU10"/>
<dbReference type="eggNOG" id="arCOG06152">
    <property type="taxonomic scope" value="Archaea"/>
</dbReference>